<reference evidence="34" key="2">
    <citation type="submission" date="2025-08" db="UniProtKB">
        <authorList>
            <consortium name="Ensembl"/>
        </authorList>
    </citation>
    <scope>IDENTIFICATION</scope>
</reference>
<dbReference type="GO" id="GO:0004972">
    <property type="term" value="F:NMDA glutamate receptor activity"/>
    <property type="evidence" value="ECO:0007669"/>
    <property type="project" value="UniProtKB-ARBA"/>
</dbReference>
<sequence>MVAPRPALSLLLAVLACTGPACPSPPLLLRPRERERDSGVVNIAVVRSGSSLLPETAMVGGAGAGEPGPGLGNGLGGGKGVVDSAVLEGAAAMASFSAVSMSPAPLVGEMVMTPSGSANVIYLAVNESSPGSLLLQLCELLATTPLQGLVFEEERPPPPNRAPLAPMLEFVSAQTGLPVVAVGGGSSLGREPQESGSIYLQFTCSTALQLEVIFEVLEEYDWTAFSVVTTRHHGYEDFLAMVEGTTDGSFIGWEIKSVVVLNVTDDPGGTRTKRLLKDNEAQVRLLYCSLEEAELVFRAAWASGQAGPSHMWFAVGPALSGLGLEGLPKALFAIRPQGWRDEPRRRIAKGVSVLTHGAMALRRDLGASSRSQYAGNCQTDGNQTHRVPDRIRYFTNISIGGRDYSFNSDGYLSKPLLDVISYINGRGWEEVGWWENGHLRLRHHPWSRYGSFLKPLDDSQHLRVVTLEERPFVIVEPADPGTSSCIRDSVPCRMPVNASLAVEGSGPMKHCCKGFCIDVLKRLAKNVGFTYDLYLVTNGRHGKNIDGEWNGMVGEVVSKRADMAIGSLTINEERSEVVEFSVPFVETGISVMVSRSNGTVSPSAFLEPYSPAVWVMMFVMCLSVVAVTVFIFEFFSPVGYNRSLQTAKKTGGSKFTIGKSVWLLWALVFNNSVPVENPRGTTSKIMVLVWAFFAVIFLASYTANLAAFMIQEEYIDTVSGLSDKKFQQPTEQYPPLRFGTVPNGSTEENIRSNYPNMHQYMIRNNQKGVEEAIDNLKTGKLDAFIYDAAVLNYMARKDEGCKVMTIGSGKVFATTGYGIALHKNSRWKRPLDLALLQLVGDDEIDMLERLWLSGICHNDKIEVMSSKLDIDNMAGVFYMLLVAMGLSLLVFAWEHLVYWKLRHCVKRSGKMDFLLALSRGMYSCCQMEDETVQSGHKSSLPQYHTMTTMPAATQQHLVTATINNTTAITMVQQQQQQKHHQQQGQTYTTMLPGSPPTTGHSAMALGPSNSPLLEGPMPCSTFLPRHDRRLAVVDRWNRQKPEKVLSGGSSGSLGVGGITGGISELQAQQQYQHNVGPHWSLQGGGPAGGVDTGLDEYKRYYGPIDPEGLGTNSDQQAGPQQTPKANPRGAKPTGIPHLPPKGPQQGPGHLIAKPPPPIPSFPRRPPFWRRGSLVQARRKGSGGPLYENVLPLGRRGGGRYGPSDGVGRRGRRPPPPPLPIQLSSPTHTPTTPSSPCRFYSTCSSASSSSSSSTSSSSSSSSSASLSRSNSPSSCSTDSSYNSSLSFRYRAGDRDFMVDEDYDSDLLTEESSLLLGSRRKIRSRRMSSRSLPCSPPPPPIPPRKPRPQKGYGRERTGSQLAQLQEWWASWGDREQGRRESSRGEGEMTREEKRHNKEREHERKRRKKGRKKKKREDRERERERKRRKTKKKRKKEDKMRKRDSKRSEQLGGDVEKREELKPGTADFPPYPPLRRESFRKKSESSVRSYGWNIPGDEERKERDEKERGDGEDNRGKERHYRRRNSKHYPSSSSKPPSSVKFWGGGNPSSDTIPSAFLPLLPVSSKRRKSKSSDKDTVGVEGERRPLLGRNGKGEIHPKEGLSFHEWESEFEREEVESEIERRKMEHGKRHRGGRTVSDEERECDKVVGIYSDDDGSSGEFGKFERYWEDHEGRAVGGIGGGGWFFSTYPSSRDDLFLERGERWGTAESGWGSSGGGGGRGERGWGSGSHWPPPPLTPPPPRRYWSVDKLHIQDEKKTKRKSKDKGRGHTACPSYHSPRHHAHSHSSKWARVTSRSQEELYQHCQSFGGPLKPKLDSLCSTKPDRSQNPSKSGSQSNLSIQQRSQRTDRDRDRGRQSSPPPSLIPNLPPPLPALPAPPSSSHPIHVPPPTSSSSVSSPSVVSSTPGAPQPSSMAAASAKLQYQRLRSVPQPQRFPQSPHLPLKTKSLCSRRGSAHFSSVESEV</sequence>
<evidence type="ECO:0000256" key="7">
    <source>
        <dbReference type="ARBA" id="ARBA00022842"/>
    </source>
</evidence>
<keyword evidence="15" id="KW-0628">Postsynaptic cell membrane</keyword>
<feature type="compositionally biased region" description="Pro residues" evidence="29">
    <location>
        <begin position="1153"/>
        <end position="1165"/>
    </location>
</feature>
<feature type="compositionally biased region" description="Basic and acidic residues" evidence="29">
    <location>
        <begin position="1471"/>
        <end position="1482"/>
    </location>
</feature>
<dbReference type="FunFam" id="3.40.190.10:FF:000026">
    <property type="entry name" value="Glutamate ionotropic receptor NMDA type subunit 2A"/>
    <property type="match status" value="1"/>
</dbReference>
<dbReference type="SMART" id="SM00079">
    <property type="entry name" value="PBPe"/>
    <property type="match status" value="1"/>
</dbReference>
<keyword evidence="7" id="KW-0460">Magnesium</keyword>
<keyword evidence="14" id="KW-0325">Glycoprotein</keyword>
<evidence type="ECO:0000256" key="2">
    <source>
        <dbReference type="ARBA" id="ARBA00022475"/>
    </source>
</evidence>
<evidence type="ECO:0000256" key="15">
    <source>
        <dbReference type="ARBA" id="ARBA00023257"/>
    </source>
</evidence>
<evidence type="ECO:0000256" key="1">
    <source>
        <dbReference type="ARBA" id="ARBA00022448"/>
    </source>
</evidence>
<feature type="compositionally biased region" description="Basic residues" evidence="29">
    <location>
        <begin position="1421"/>
        <end position="1433"/>
    </location>
</feature>
<feature type="compositionally biased region" description="Pro residues" evidence="29">
    <location>
        <begin position="1332"/>
        <end position="1341"/>
    </location>
</feature>
<keyword evidence="17" id="KW-0407">Ion channel</keyword>
<evidence type="ECO:0000256" key="21">
    <source>
        <dbReference type="ARBA" id="ARBA00036634"/>
    </source>
</evidence>
<dbReference type="GeneID" id="101075685"/>
<comment type="catalytic activity">
    <reaction evidence="19">
        <text>K(+)(in) = K(+)(out)</text>
        <dbReference type="Rhea" id="RHEA:29463"/>
        <dbReference type="ChEBI" id="CHEBI:29103"/>
    </reaction>
</comment>
<dbReference type="Pfam" id="PF01094">
    <property type="entry name" value="ANF_receptor"/>
    <property type="match status" value="1"/>
</dbReference>
<dbReference type="OrthoDB" id="5984008at2759"/>
<dbReference type="STRING" id="31033.ENSTRUP00000016977"/>
<evidence type="ECO:0000256" key="27">
    <source>
        <dbReference type="PIRSR" id="PIRSR601508-2"/>
    </source>
</evidence>
<comment type="similarity">
    <text evidence="22">Belongs to the glutamate-gated ion channel (TC 1.A.10.1) family. NR2C/GRIN2C subfamily.</text>
</comment>
<keyword evidence="2" id="KW-1003">Cell membrane</keyword>
<protein>
    <recommendedName>
        <fullName evidence="23">Glutamate receptor ionotropic, NMDA 2C</fullName>
    </recommendedName>
    <alternativeName>
        <fullName evidence="24">Glutamate [NMDA] receptor subunit epsilon-3</fullName>
    </alternativeName>
    <alternativeName>
        <fullName evidence="25">N-methyl D-aspartate receptor subtype 2C</fullName>
    </alternativeName>
</protein>
<evidence type="ECO:0000256" key="3">
    <source>
        <dbReference type="ARBA" id="ARBA00022553"/>
    </source>
</evidence>
<feature type="compositionally biased region" description="Basic residues" evidence="29">
    <location>
        <begin position="1514"/>
        <end position="1524"/>
    </location>
</feature>
<evidence type="ECO:0000313" key="34">
    <source>
        <dbReference type="Ensembl" id="ENSTRUP00000016977.3"/>
    </source>
</evidence>
<evidence type="ECO:0000256" key="9">
    <source>
        <dbReference type="ARBA" id="ARBA00023018"/>
    </source>
</evidence>
<feature type="compositionally biased region" description="Basic residues" evidence="29">
    <location>
        <begin position="1316"/>
        <end position="1326"/>
    </location>
</feature>
<feature type="domain" description="Ionotropic glutamate receptor L-glutamate and glycine-binding" evidence="33">
    <location>
        <begin position="495"/>
        <end position="558"/>
    </location>
</feature>
<keyword evidence="9" id="KW-0770">Synapse</keyword>
<feature type="compositionally biased region" description="Gly residues" evidence="29">
    <location>
        <begin position="1082"/>
        <end position="1091"/>
    </location>
</feature>
<feature type="compositionally biased region" description="Basic and acidic residues" evidence="29">
    <location>
        <begin position="1842"/>
        <end position="1852"/>
    </location>
</feature>
<evidence type="ECO:0000256" key="29">
    <source>
        <dbReference type="SAM" id="MobiDB-lite"/>
    </source>
</evidence>
<feature type="compositionally biased region" description="Low complexity" evidence="29">
    <location>
        <begin position="1525"/>
        <end position="1538"/>
    </location>
</feature>
<feature type="compositionally biased region" description="Low complexity" evidence="29">
    <location>
        <begin position="1223"/>
        <end position="1282"/>
    </location>
</feature>
<dbReference type="SUPFAM" id="SSF53822">
    <property type="entry name" value="Periplasmic binding protein-like I"/>
    <property type="match status" value="1"/>
</dbReference>
<feature type="region of interest" description="Disordered" evidence="29">
    <location>
        <begin position="1079"/>
        <end position="1282"/>
    </location>
</feature>
<organism evidence="34 35">
    <name type="scientific">Takifugu rubripes</name>
    <name type="common">Japanese pufferfish</name>
    <name type="synonym">Fugu rubripes</name>
    <dbReference type="NCBI Taxonomy" id="31033"/>
    <lineage>
        <taxon>Eukaryota</taxon>
        <taxon>Metazoa</taxon>
        <taxon>Chordata</taxon>
        <taxon>Craniata</taxon>
        <taxon>Vertebrata</taxon>
        <taxon>Euteleostomi</taxon>
        <taxon>Actinopterygii</taxon>
        <taxon>Neopterygii</taxon>
        <taxon>Teleostei</taxon>
        <taxon>Neoteleostei</taxon>
        <taxon>Acanthomorphata</taxon>
        <taxon>Eupercaria</taxon>
        <taxon>Tetraodontiformes</taxon>
        <taxon>Tetradontoidea</taxon>
        <taxon>Tetraodontidae</taxon>
        <taxon>Takifugu</taxon>
    </lineage>
</organism>
<keyword evidence="12 28" id="KW-1015">Disulfide bond</keyword>
<evidence type="ECO:0000256" key="11">
    <source>
        <dbReference type="ARBA" id="ARBA00023136"/>
    </source>
</evidence>
<feature type="compositionally biased region" description="Polar residues" evidence="29">
    <location>
        <begin position="1110"/>
        <end position="1124"/>
    </location>
</feature>
<keyword evidence="16" id="KW-1071">Ligand-gated ion channel</keyword>
<keyword evidence="3" id="KW-0597">Phosphoprotein</keyword>
<dbReference type="FunFam" id="3.40.50.2300:FF:000020">
    <property type="entry name" value="Glutamate receptor ionotropic, NMDA 2B, putative"/>
    <property type="match status" value="1"/>
</dbReference>
<feature type="compositionally biased region" description="Basic residues" evidence="29">
    <location>
        <begin position="1622"/>
        <end position="1631"/>
    </location>
</feature>
<dbReference type="RefSeq" id="XP_029700902.1">
    <property type="nucleotide sequence ID" value="XM_029845042.1"/>
</dbReference>
<feature type="compositionally biased region" description="Basic and acidic residues" evidence="29">
    <location>
        <begin position="1494"/>
        <end position="1513"/>
    </location>
</feature>
<feature type="binding site" evidence="26">
    <location>
        <position position="787"/>
    </location>
    <ligand>
        <name>L-glutamate</name>
        <dbReference type="ChEBI" id="CHEBI:29985"/>
    </ligand>
</feature>
<gene>
    <name evidence="34" type="primary">grin2da</name>
</gene>
<feature type="region of interest" description="Disordered" evidence="29">
    <location>
        <begin position="1614"/>
        <end position="1639"/>
    </location>
</feature>
<feature type="disulfide bond" evidence="28">
    <location>
        <begin position="801"/>
        <end position="856"/>
    </location>
</feature>
<proteinExistence type="inferred from homology"/>
<evidence type="ECO:0000256" key="5">
    <source>
        <dbReference type="ARBA" id="ARBA00022729"/>
    </source>
</evidence>
<evidence type="ECO:0000256" key="19">
    <source>
        <dbReference type="ARBA" id="ARBA00034430"/>
    </source>
</evidence>
<dbReference type="InterPro" id="IPR001828">
    <property type="entry name" value="ANF_lig-bd_rcpt"/>
</dbReference>
<dbReference type="GO" id="GO:0098655">
    <property type="term" value="P:monoatomic cation transmembrane transport"/>
    <property type="evidence" value="ECO:0007669"/>
    <property type="project" value="UniProtKB-ARBA"/>
</dbReference>
<keyword evidence="1" id="KW-0813">Transport</keyword>
<keyword evidence="8 30" id="KW-1133">Transmembrane helix</keyword>
<evidence type="ECO:0000256" key="31">
    <source>
        <dbReference type="SAM" id="SignalP"/>
    </source>
</evidence>
<name>H2SX39_TAKRU</name>
<evidence type="ECO:0000256" key="12">
    <source>
        <dbReference type="ARBA" id="ARBA00023157"/>
    </source>
</evidence>
<feature type="binding site" evidence="26">
    <location>
        <position position="745"/>
    </location>
    <ligand>
        <name>L-glutamate</name>
        <dbReference type="ChEBI" id="CHEBI:29985"/>
    </ligand>
</feature>
<feature type="transmembrane region" description="Helical" evidence="30">
    <location>
        <begin position="656"/>
        <end position="673"/>
    </location>
</feature>
<feature type="binding site" evidence="26">
    <location>
        <position position="574"/>
    </location>
    <ligand>
        <name>L-glutamate</name>
        <dbReference type="ChEBI" id="CHEBI:29985"/>
    </ligand>
</feature>
<dbReference type="PRINTS" id="PR00177">
    <property type="entry name" value="NMDARECEPTOR"/>
</dbReference>
<evidence type="ECO:0000256" key="20">
    <source>
        <dbReference type="ARBA" id="ARBA00036239"/>
    </source>
</evidence>
<feature type="compositionally biased region" description="Basic residues" evidence="29">
    <location>
        <begin position="1755"/>
        <end position="1765"/>
    </location>
</feature>
<evidence type="ECO:0000259" key="32">
    <source>
        <dbReference type="SMART" id="SM00079"/>
    </source>
</evidence>
<keyword evidence="35" id="KW-1185">Reference proteome</keyword>
<comment type="subcellular location">
    <subcellularLocation>
        <location evidence="18">Postsynaptic cell membrane</location>
        <topology evidence="18">Multi-pass membrane protein</topology>
    </subcellularLocation>
</comment>
<dbReference type="PROSITE" id="PS51257">
    <property type="entry name" value="PROKAR_LIPOPROTEIN"/>
    <property type="match status" value="1"/>
</dbReference>
<evidence type="ECO:0000256" key="24">
    <source>
        <dbReference type="ARBA" id="ARBA00075000"/>
    </source>
</evidence>
<dbReference type="InterPro" id="IPR019594">
    <property type="entry name" value="Glu/Gly-bd"/>
</dbReference>
<evidence type="ECO:0000256" key="4">
    <source>
        <dbReference type="ARBA" id="ARBA00022692"/>
    </source>
</evidence>
<dbReference type="CDD" id="cd13718">
    <property type="entry name" value="PBP2_iGluR_NMDA_Nr2"/>
    <property type="match status" value="1"/>
</dbReference>
<reference evidence="34" key="3">
    <citation type="submission" date="2025-09" db="UniProtKB">
        <authorList>
            <consortium name="Ensembl"/>
        </authorList>
    </citation>
    <scope>IDENTIFICATION</scope>
</reference>
<dbReference type="FunFam" id="3.40.190.10:FF:000007">
    <property type="entry name" value="Putative glutamate receptor ionotropic NMDA 2B"/>
    <property type="match status" value="1"/>
</dbReference>
<dbReference type="InterPro" id="IPR001508">
    <property type="entry name" value="Iono_Glu_rcpt_met"/>
</dbReference>
<comment type="catalytic activity">
    <reaction evidence="21">
        <text>Ca(2+)(in) = Ca(2+)(out)</text>
        <dbReference type="Rhea" id="RHEA:29671"/>
        <dbReference type="ChEBI" id="CHEBI:29108"/>
    </reaction>
</comment>
<feature type="binding site" evidence="26">
    <location>
        <position position="569"/>
    </location>
    <ligand>
        <name>L-glutamate</name>
        <dbReference type="ChEBI" id="CHEBI:29985"/>
    </ligand>
</feature>
<feature type="signal peptide" evidence="31">
    <location>
        <begin position="1"/>
        <end position="23"/>
    </location>
</feature>
<comment type="catalytic activity">
    <reaction evidence="20">
        <text>Na(+)(in) = Na(+)(out)</text>
        <dbReference type="Rhea" id="RHEA:34963"/>
        <dbReference type="ChEBI" id="CHEBI:29101"/>
    </reaction>
</comment>
<feature type="compositionally biased region" description="Basic residues" evidence="29">
    <location>
        <begin position="1400"/>
        <end position="1413"/>
    </location>
</feature>
<dbReference type="Ensembl" id="ENSTRUT00000017050.3">
    <property type="protein sequence ID" value="ENSTRUP00000016977.3"/>
    <property type="gene ID" value="ENSTRUG00000006912.3"/>
</dbReference>
<evidence type="ECO:0000313" key="35">
    <source>
        <dbReference type="Proteomes" id="UP000005226"/>
    </source>
</evidence>
<evidence type="ECO:0000256" key="23">
    <source>
        <dbReference type="ARBA" id="ARBA00071516"/>
    </source>
</evidence>
<dbReference type="Gene3D" id="3.40.190.10">
    <property type="entry name" value="Periplasmic binding protein-like II"/>
    <property type="match status" value="2"/>
</dbReference>
<keyword evidence="4 30" id="KW-0812">Transmembrane</keyword>
<evidence type="ECO:0000256" key="30">
    <source>
        <dbReference type="SAM" id="Phobius"/>
    </source>
</evidence>
<evidence type="ECO:0000259" key="33">
    <source>
        <dbReference type="SMART" id="SM00918"/>
    </source>
</evidence>
<keyword evidence="5 31" id="KW-0732">Signal</keyword>
<feature type="compositionally biased region" description="Polar residues" evidence="29">
    <location>
        <begin position="1823"/>
        <end position="1837"/>
    </location>
</feature>
<feature type="compositionally biased region" description="Low complexity" evidence="29">
    <location>
        <begin position="1888"/>
        <end position="1915"/>
    </location>
</feature>
<keyword evidence="6" id="KW-0106">Calcium</keyword>
<feature type="site" description="Interaction with the cone snail toxin Con-ikot-ikot" evidence="27">
    <location>
        <position position="751"/>
    </location>
</feature>
<dbReference type="FunCoup" id="H2SX39">
    <property type="interactions" value="3"/>
</dbReference>
<dbReference type="Pfam" id="PF10613">
    <property type="entry name" value="Lig_chan-Glu_bd"/>
    <property type="match status" value="1"/>
</dbReference>
<dbReference type="SUPFAM" id="SSF53850">
    <property type="entry name" value="Periplasmic binding protein-like II"/>
    <property type="match status" value="1"/>
</dbReference>
<dbReference type="Pfam" id="PF00060">
    <property type="entry name" value="Lig_chan"/>
    <property type="match status" value="1"/>
</dbReference>
<keyword evidence="10" id="KW-0406">Ion transport</keyword>
<feature type="transmembrane region" description="Helical" evidence="30">
    <location>
        <begin position="685"/>
        <end position="710"/>
    </location>
</feature>
<feature type="region of interest" description="Disordered" evidence="29">
    <location>
        <begin position="1703"/>
        <end position="1960"/>
    </location>
</feature>
<dbReference type="GO" id="GO:0043226">
    <property type="term" value="C:organelle"/>
    <property type="evidence" value="ECO:0007669"/>
    <property type="project" value="UniProtKB-ARBA"/>
</dbReference>
<accession>H2SX39</accession>
<feature type="compositionally biased region" description="Basic residues" evidence="29">
    <location>
        <begin position="1774"/>
        <end position="1785"/>
    </location>
</feature>
<feature type="compositionally biased region" description="Basic and acidic residues" evidence="29">
    <location>
        <begin position="1568"/>
        <end position="1601"/>
    </location>
</feature>
<evidence type="ECO:0000256" key="14">
    <source>
        <dbReference type="ARBA" id="ARBA00023180"/>
    </source>
</evidence>
<feature type="transmembrane region" description="Helical" evidence="30">
    <location>
        <begin position="612"/>
        <end position="635"/>
    </location>
</feature>
<keyword evidence="13" id="KW-0675">Receptor</keyword>
<dbReference type="RefSeq" id="XP_029700903.1">
    <property type="nucleotide sequence ID" value="XM_029845043.1"/>
</dbReference>
<dbReference type="InterPro" id="IPR015683">
    <property type="entry name" value="Ionotropic_Glu_rcpt"/>
</dbReference>
<feature type="site" description="Crucial to convey clamshell closure to channel opening" evidence="27">
    <location>
        <position position="718"/>
    </location>
</feature>
<dbReference type="SMART" id="SM00918">
    <property type="entry name" value="Lig_chan-Glu_bd"/>
    <property type="match status" value="1"/>
</dbReference>
<feature type="compositionally biased region" description="Basic and acidic residues" evidence="29">
    <location>
        <begin position="1370"/>
        <end position="1399"/>
    </location>
</feature>
<dbReference type="eggNOG" id="KOG1053">
    <property type="taxonomic scope" value="Eukaryota"/>
</dbReference>
<feature type="binding site" evidence="26">
    <location>
        <position position="746"/>
    </location>
    <ligand>
        <name>L-glutamate</name>
        <dbReference type="ChEBI" id="CHEBI:29985"/>
    </ligand>
</feature>
<feature type="transmembrane region" description="Helical" evidence="30">
    <location>
        <begin position="874"/>
        <end position="893"/>
    </location>
</feature>
<keyword evidence="11 30" id="KW-0472">Membrane</keyword>
<dbReference type="PANTHER" id="PTHR18966">
    <property type="entry name" value="IONOTROPIC GLUTAMATE RECEPTOR"/>
    <property type="match status" value="1"/>
</dbReference>
<dbReference type="GO" id="GO:0017146">
    <property type="term" value="C:NMDA selective glutamate receptor complex"/>
    <property type="evidence" value="ECO:0007669"/>
    <property type="project" value="UniProtKB-ARBA"/>
</dbReference>
<dbReference type="Gene3D" id="3.40.50.2300">
    <property type="match status" value="2"/>
</dbReference>
<evidence type="ECO:0000256" key="28">
    <source>
        <dbReference type="PIRSR" id="PIRSR601508-3"/>
    </source>
</evidence>
<evidence type="ECO:0000256" key="10">
    <source>
        <dbReference type="ARBA" id="ARBA00023065"/>
    </source>
</evidence>
<evidence type="ECO:0000256" key="22">
    <source>
        <dbReference type="ARBA" id="ARBA00060923"/>
    </source>
</evidence>
<evidence type="ECO:0000256" key="17">
    <source>
        <dbReference type="ARBA" id="ARBA00023303"/>
    </source>
</evidence>
<feature type="compositionally biased region" description="Gly residues" evidence="29">
    <location>
        <begin position="1709"/>
        <end position="1724"/>
    </location>
</feature>
<feature type="compositionally biased region" description="Basic and acidic residues" evidence="29">
    <location>
        <begin position="1434"/>
        <end position="1459"/>
    </location>
</feature>
<feature type="region of interest" description="Disordered" evidence="29">
    <location>
        <begin position="1302"/>
        <end position="1601"/>
    </location>
</feature>
<dbReference type="Proteomes" id="UP000005226">
    <property type="component" value="Chromosome 12"/>
</dbReference>
<dbReference type="InParanoid" id="H2SX39"/>
<evidence type="ECO:0000256" key="13">
    <source>
        <dbReference type="ARBA" id="ARBA00023170"/>
    </source>
</evidence>
<feature type="compositionally biased region" description="Basic and acidic residues" evidence="29">
    <location>
        <begin position="1742"/>
        <end position="1754"/>
    </location>
</feature>
<evidence type="ECO:0000256" key="25">
    <source>
        <dbReference type="ARBA" id="ARBA00076069"/>
    </source>
</evidence>
<dbReference type="GeneTree" id="ENSGT00940000159109"/>
<feature type="compositionally biased region" description="Pro residues" evidence="29">
    <location>
        <begin position="1855"/>
        <end position="1887"/>
    </location>
</feature>
<evidence type="ECO:0000256" key="26">
    <source>
        <dbReference type="PIRSR" id="PIRSR601508-1"/>
    </source>
</evidence>
<reference evidence="34 35" key="1">
    <citation type="journal article" date="2011" name="Genome Biol. Evol.">
        <title>Integration of the genetic map and genome assembly of fugu facilitates insights into distinct features of genome evolution in teleosts and mammals.</title>
        <authorList>
            <person name="Kai W."/>
            <person name="Kikuchi K."/>
            <person name="Tohari S."/>
            <person name="Chew A.K."/>
            <person name="Tay A."/>
            <person name="Fujiwara A."/>
            <person name="Hosoya S."/>
            <person name="Suetake H."/>
            <person name="Naruse K."/>
            <person name="Brenner S."/>
            <person name="Suzuki Y."/>
            <person name="Venkatesh B."/>
        </authorList>
    </citation>
    <scope>NUCLEOTIDE SEQUENCE [LARGE SCALE GENOMIC DNA]</scope>
</reference>
<dbReference type="GO" id="GO:0045211">
    <property type="term" value="C:postsynaptic membrane"/>
    <property type="evidence" value="ECO:0007669"/>
    <property type="project" value="UniProtKB-SubCell"/>
</dbReference>
<feature type="chain" id="PRO_5025413382" description="Glutamate receptor ionotropic, NMDA 2C" evidence="31">
    <location>
        <begin position="24"/>
        <end position="1960"/>
    </location>
</feature>
<dbReference type="InterPro" id="IPR028082">
    <property type="entry name" value="Peripla_BP_I"/>
</dbReference>
<evidence type="ECO:0000256" key="8">
    <source>
        <dbReference type="ARBA" id="ARBA00022989"/>
    </source>
</evidence>
<dbReference type="InterPro" id="IPR001320">
    <property type="entry name" value="Iontro_rcpt_C"/>
</dbReference>
<feature type="domain" description="Ionotropic glutamate receptor C-terminal" evidence="32">
    <location>
        <begin position="487"/>
        <end position="854"/>
    </location>
</feature>
<dbReference type="HOGENOM" id="CLU_002039_3_1_1"/>
<evidence type="ECO:0000256" key="6">
    <source>
        <dbReference type="ARBA" id="ARBA00022837"/>
    </source>
</evidence>
<feature type="compositionally biased region" description="Pro residues" evidence="29">
    <location>
        <begin position="1728"/>
        <end position="1739"/>
    </location>
</feature>
<evidence type="ECO:0000256" key="18">
    <source>
        <dbReference type="ARBA" id="ARBA00034104"/>
    </source>
</evidence>
<evidence type="ECO:0000256" key="16">
    <source>
        <dbReference type="ARBA" id="ARBA00023286"/>
    </source>
</evidence>